<gene>
    <name evidence="1" type="ORF">M514_28502</name>
</gene>
<dbReference type="Proteomes" id="UP000030758">
    <property type="component" value="Unassembled WGS sequence"/>
</dbReference>
<reference evidence="1" key="1">
    <citation type="journal article" date="2014" name="Nat. Genet.">
        <title>Genome and transcriptome of the porcine whipworm Trichuris suis.</title>
        <authorList>
            <person name="Jex A.R."/>
            <person name="Nejsum P."/>
            <person name="Schwarz E.M."/>
            <person name="Hu L."/>
            <person name="Young N.D."/>
            <person name="Hall R.S."/>
            <person name="Korhonen P.K."/>
            <person name="Liao S."/>
            <person name="Thamsborg S."/>
            <person name="Xia J."/>
            <person name="Xu P."/>
            <person name="Wang S."/>
            <person name="Scheerlinck J.P."/>
            <person name="Hofmann A."/>
            <person name="Sternberg P.W."/>
            <person name="Wang J."/>
            <person name="Gasser R.B."/>
        </authorList>
    </citation>
    <scope>NUCLEOTIDE SEQUENCE [LARGE SCALE GENOMIC DNA]</scope>
    <source>
        <strain evidence="1">DCEP-RM93F</strain>
    </source>
</reference>
<accession>A0A085MQ22</accession>
<feature type="non-terminal residue" evidence="1">
    <location>
        <position position="17"/>
    </location>
</feature>
<organism evidence="1">
    <name type="scientific">Trichuris suis</name>
    <name type="common">pig whipworm</name>
    <dbReference type="NCBI Taxonomy" id="68888"/>
    <lineage>
        <taxon>Eukaryota</taxon>
        <taxon>Metazoa</taxon>
        <taxon>Ecdysozoa</taxon>
        <taxon>Nematoda</taxon>
        <taxon>Enoplea</taxon>
        <taxon>Dorylaimia</taxon>
        <taxon>Trichinellida</taxon>
        <taxon>Trichuridae</taxon>
        <taxon>Trichuris</taxon>
    </lineage>
</organism>
<name>A0A085MQ22_9BILA</name>
<dbReference type="EMBL" id="KL368162">
    <property type="protein sequence ID" value="KFD59318.1"/>
    <property type="molecule type" value="Genomic_DNA"/>
</dbReference>
<dbReference type="AlphaFoldDB" id="A0A085MQ22"/>
<protein>
    <submittedName>
        <fullName evidence="1">Uncharacterized protein</fullName>
    </submittedName>
</protein>
<sequence length="17" mass="1932">CSQAQTLNVTTRRRRAA</sequence>
<feature type="non-terminal residue" evidence="1">
    <location>
        <position position="1"/>
    </location>
</feature>
<evidence type="ECO:0000313" key="1">
    <source>
        <dbReference type="EMBL" id="KFD59318.1"/>
    </source>
</evidence>
<proteinExistence type="predicted"/>